<gene>
    <name evidence="1" type="ORF">SAMN05216352_106225</name>
</gene>
<dbReference type="EMBL" id="FNDU01000006">
    <property type="protein sequence ID" value="SDI31473.1"/>
    <property type="molecule type" value="Genomic_DNA"/>
</dbReference>
<proteinExistence type="predicted"/>
<dbReference type="Proteomes" id="UP000199017">
    <property type="component" value="Unassembled WGS sequence"/>
</dbReference>
<protein>
    <submittedName>
        <fullName evidence="1">Uncharacterized protein</fullName>
    </submittedName>
</protein>
<evidence type="ECO:0000313" key="2">
    <source>
        <dbReference type="Proteomes" id="UP000199017"/>
    </source>
</evidence>
<organism evidence="1 2">
    <name type="scientific">Alteribacillus bidgolensis</name>
    <dbReference type="NCBI Taxonomy" id="930129"/>
    <lineage>
        <taxon>Bacteria</taxon>
        <taxon>Bacillati</taxon>
        <taxon>Bacillota</taxon>
        <taxon>Bacilli</taxon>
        <taxon>Bacillales</taxon>
        <taxon>Bacillaceae</taxon>
        <taxon>Alteribacillus</taxon>
    </lineage>
</organism>
<keyword evidence="2" id="KW-1185">Reference proteome</keyword>
<dbReference type="RefSeq" id="WP_170031697.1">
    <property type="nucleotide sequence ID" value="NZ_FNDU01000006.1"/>
</dbReference>
<reference evidence="1 2" key="1">
    <citation type="submission" date="2016-10" db="EMBL/GenBank/DDBJ databases">
        <authorList>
            <person name="de Groot N.N."/>
        </authorList>
    </citation>
    <scope>NUCLEOTIDE SEQUENCE [LARGE SCALE GENOMIC DNA]</scope>
    <source>
        <strain evidence="2">P4B,CCM 7963,CECT 7998,DSM 25260,IBRC-M 10614,KCTC 13821</strain>
    </source>
</reference>
<accession>A0A1G8JK84</accession>
<evidence type="ECO:0000313" key="1">
    <source>
        <dbReference type="EMBL" id="SDI31473.1"/>
    </source>
</evidence>
<sequence length="54" mass="6449">MEWTLYSRGEKNKEEYRKDWLQDNLIVYHVPDSLILSSKGIVIELNEKTALRLL</sequence>
<name>A0A1G8JK84_9BACI</name>
<dbReference type="AlphaFoldDB" id="A0A1G8JK84"/>